<dbReference type="PRINTS" id="PR00171">
    <property type="entry name" value="SUGRTRNSPORT"/>
</dbReference>
<dbReference type="InterPro" id="IPR005828">
    <property type="entry name" value="MFS_sugar_transport-like"/>
</dbReference>
<evidence type="ECO:0000256" key="2">
    <source>
        <dbReference type="ARBA" id="ARBA00010992"/>
    </source>
</evidence>
<dbReference type="InterPro" id="IPR050360">
    <property type="entry name" value="MFS_Sugar_Transporters"/>
</dbReference>
<gene>
    <name evidence="9" type="ORF">HINF_LOCUS15185</name>
    <name evidence="10" type="ORF">HINF_LOCUS2098</name>
</gene>
<feature type="transmembrane region" description="Helical" evidence="6">
    <location>
        <begin position="357"/>
        <end position="378"/>
    </location>
</feature>
<keyword evidence="11" id="KW-1185">Reference proteome</keyword>
<keyword evidence="5 6" id="KW-0472">Membrane</keyword>
<dbReference type="InterPro" id="IPR020846">
    <property type="entry name" value="MFS_dom"/>
</dbReference>
<keyword evidence="3 6" id="KW-0812">Transmembrane</keyword>
<comment type="similarity">
    <text evidence="2">Belongs to the major facilitator superfamily. Sugar transporter (TC 2.A.1.1) family.</text>
</comment>
<evidence type="ECO:0000256" key="1">
    <source>
        <dbReference type="ARBA" id="ARBA00004141"/>
    </source>
</evidence>
<feature type="transmembrane region" description="Helical" evidence="6">
    <location>
        <begin position="293"/>
        <end position="316"/>
    </location>
</feature>
<evidence type="ECO:0000259" key="8">
    <source>
        <dbReference type="PROSITE" id="PS50850"/>
    </source>
</evidence>
<reference evidence="9" key="1">
    <citation type="submission" date="2023-06" db="EMBL/GenBank/DDBJ databases">
        <authorList>
            <person name="Kurt Z."/>
        </authorList>
    </citation>
    <scope>NUCLEOTIDE SEQUENCE</scope>
</reference>
<dbReference type="EMBL" id="CATOUU010000380">
    <property type="protein sequence ID" value="CAI9927540.1"/>
    <property type="molecule type" value="Genomic_DNA"/>
</dbReference>
<protein>
    <submittedName>
        <fullName evidence="9">Sugar (And other) transporter family protein</fullName>
    </submittedName>
    <submittedName>
        <fullName evidence="10">Sugar_(And other) transporter family protein</fullName>
    </submittedName>
</protein>
<dbReference type="GO" id="GO:0016020">
    <property type="term" value="C:membrane"/>
    <property type="evidence" value="ECO:0007669"/>
    <property type="project" value="UniProtKB-SubCell"/>
</dbReference>
<feature type="domain" description="Major facilitator superfamily (MFS) profile" evidence="8">
    <location>
        <begin position="3"/>
        <end position="409"/>
    </location>
</feature>
<feature type="transmembrane region" description="Helical" evidence="6">
    <location>
        <begin position="384"/>
        <end position="405"/>
    </location>
</feature>
<dbReference type="EMBL" id="CAXDID020000003">
    <property type="protein sequence ID" value="CAL5972824.1"/>
    <property type="molecule type" value="Genomic_DNA"/>
</dbReference>
<dbReference type="GO" id="GO:0005351">
    <property type="term" value="F:carbohydrate:proton symporter activity"/>
    <property type="evidence" value="ECO:0007669"/>
    <property type="project" value="TreeGrafter"/>
</dbReference>
<evidence type="ECO:0000256" key="4">
    <source>
        <dbReference type="ARBA" id="ARBA00022989"/>
    </source>
</evidence>
<evidence type="ECO:0000256" key="3">
    <source>
        <dbReference type="ARBA" id="ARBA00022692"/>
    </source>
</evidence>
<dbReference type="PANTHER" id="PTHR48022">
    <property type="entry name" value="PLASTIDIC GLUCOSE TRANSPORTER 4"/>
    <property type="match status" value="1"/>
</dbReference>
<dbReference type="SUPFAM" id="SSF103473">
    <property type="entry name" value="MFS general substrate transporter"/>
    <property type="match status" value="1"/>
</dbReference>
<dbReference type="Gene3D" id="1.20.1250.20">
    <property type="entry name" value="MFS general substrate transporter like domains"/>
    <property type="match status" value="2"/>
</dbReference>
<dbReference type="PROSITE" id="PS50850">
    <property type="entry name" value="MFS"/>
    <property type="match status" value="1"/>
</dbReference>
<evidence type="ECO:0000313" key="9">
    <source>
        <dbReference type="EMBL" id="CAI9927540.1"/>
    </source>
</evidence>
<comment type="subcellular location">
    <subcellularLocation>
        <location evidence="1">Membrane</location>
        <topology evidence="1">Multi-pass membrane protein</topology>
    </subcellularLocation>
</comment>
<sequence>MIATWILLVVDFFAGSNFGSSVSNLSTQIIKMYAHDKHVTTFDPDTSYITSLLSVSVLIGSMVGSMSVTYLMERFGRKKVTIAASILGAVLNMLTMIPVHWIYLFAMRVLVGIPSAALTTTIPAWLSELATNQQRGIVTVSFQLFICFGIILSSLMLLVIGKNEAIWWVSFLTTTVFCVISAVCCAFLPDSDSKSEDLDSEPKKKQAELPWSTLFVDKRFRKVIINAFILGVAQQATGINSVIIYATQTFQKAFSDDPNDYYSPIYGSLLISCVNFASTCVALPLIERLGRRWLWFGGFAIVIVGQALLILCYATSNSTALLITASVVLLFGFEIGPGPCFFVLCGETFPECVRAKCSGLAFTMNWVVNIIVVMIFPFFKGKEWAAYTVYLCMVVIPVIVLWFTVPETKGKSLKEIEQVMIGQAAEVMGETENLM</sequence>
<accession>A0AA86NYI7</accession>
<feature type="signal peptide" evidence="7">
    <location>
        <begin position="1"/>
        <end position="19"/>
    </location>
</feature>
<name>A0AA86NYI7_9EUKA</name>
<feature type="transmembrane region" description="Helical" evidence="6">
    <location>
        <begin position="166"/>
        <end position="188"/>
    </location>
</feature>
<dbReference type="AlphaFoldDB" id="A0AA86NYI7"/>
<organism evidence="9">
    <name type="scientific">Hexamita inflata</name>
    <dbReference type="NCBI Taxonomy" id="28002"/>
    <lineage>
        <taxon>Eukaryota</taxon>
        <taxon>Metamonada</taxon>
        <taxon>Diplomonadida</taxon>
        <taxon>Hexamitidae</taxon>
        <taxon>Hexamitinae</taxon>
        <taxon>Hexamita</taxon>
    </lineage>
</organism>
<dbReference type="Proteomes" id="UP001642409">
    <property type="component" value="Unassembled WGS sequence"/>
</dbReference>
<proteinExistence type="inferred from homology"/>
<reference evidence="10 11" key="2">
    <citation type="submission" date="2024-07" db="EMBL/GenBank/DDBJ databases">
        <authorList>
            <person name="Akdeniz Z."/>
        </authorList>
    </citation>
    <scope>NUCLEOTIDE SEQUENCE [LARGE SCALE GENOMIC DNA]</scope>
</reference>
<feature type="transmembrane region" description="Helical" evidence="6">
    <location>
        <begin position="322"/>
        <end position="345"/>
    </location>
</feature>
<comment type="caution">
    <text evidence="9">The sequence shown here is derived from an EMBL/GenBank/DDBJ whole genome shotgun (WGS) entry which is preliminary data.</text>
</comment>
<keyword evidence="7" id="KW-0732">Signal</keyword>
<feature type="transmembrane region" description="Helical" evidence="6">
    <location>
        <begin position="265"/>
        <end position="286"/>
    </location>
</feature>
<dbReference type="Pfam" id="PF00083">
    <property type="entry name" value="Sugar_tr"/>
    <property type="match status" value="2"/>
</dbReference>
<dbReference type="PANTHER" id="PTHR48022:SF2">
    <property type="entry name" value="PLASTIDIC GLUCOSE TRANSPORTER 4"/>
    <property type="match status" value="1"/>
</dbReference>
<evidence type="ECO:0000256" key="7">
    <source>
        <dbReference type="SAM" id="SignalP"/>
    </source>
</evidence>
<feature type="transmembrane region" description="Helical" evidence="6">
    <location>
        <begin position="109"/>
        <end position="126"/>
    </location>
</feature>
<evidence type="ECO:0000256" key="6">
    <source>
        <dbReference type="SAM" id="Phobius"/>
    </source>
</evidence>
<evidence type="ECO:0000313" key="11">
    <source>
        <dbReference type="Proteomes" id="UP001642409"/>
    </source>
</evidence>
<dbReference type="InterPro" id="IPR005829">
    <property type="entry name" value="Sugar_transporter_CS"/>
</dbReference>
<evidence type="ECO:0000313" key="10">
    <source>
        <dbReference type="EMBL" id="CAL5972824.1"/>
    </source>
</evidence>
<keyword evidence="4 6" id="KW-1133">Transmembrane helix</keyword>
<feature type="transmembrane region" description="Helical" evidence="6">
    <location>
        <begin position="223"/>
        <end position="245"/>
    </location>
</feature>
<dbReference type="PROSITE" id="PS00216">
    <property type="entry name" value="SUGAR_TRANSPORT_1"/>
    <property type="match status" value="1"/>
</dbReference>
<feature type="chain" id="PRO_5041729922" evidence="7">
    <location>
        <begin position="20"/>
        <end position="435"/>
    </location>
</feature>
<evidence type="ECO:0000256" key="5">
    <source>
        <dbReference type="ARBA" id="ARBA00023136"/>
    </source>
</evidence>
<feature type="transmembrane region" description="Helical" evidence="6">
    <location>
        <begin position="83"/>
        <end position="103"/>
    </location>
</feature>
<dbReference type="InterPro" id="IPR003663">
    <property type="entry name" value="Sugar/inositol_transpt"/>
</dbReference>
<dbReference type="InterPro" id="IPR036259">
    <property type="entry name" value="MFS_trans_sf"/>
</dbReference>
<feature type="transmembrane region" description="Helical" evidence="6">
    <location>
        <begin position="49"/>
        <end position="71"/>
    </location>
</feature>
<feature type="transmembrane region" description="Helical" evidence="6">
    <location>
        <begin position="138"/>
        <end position="160"/>
    </location>
</feature>